<organism evidence="4">
    <name type="scientific">Cladocopium goreaui</name>
    <dbReference type="NCBI Taxonomy" id="2562237"/>
    <lineage>
        <taxon>Eukaryota</taxon>
        <taxon>Sar</taxon>
        <taxon>Alveolata</taxon>
        <taxon>Dinophyceae</taxon>
        <taxon>Suessiales</taxon>
        <taxon>Symbiodiniaceae</taxon>
        <taxon>Cladocopium</taxon>
    </lineage>
</organism>
<dbReference type="Proteomes" id="UP001152797">
    <property type="component" value="Unassembled WGS sequence"/>
</dbReference>
<reference evidence="5" key="2">
    <citation type="submission" date="2024-04" db="EMBL/GenBank/DDBJ databases">
        <authorList>
            <person name="Chen Y."/>
            <person name="Shah S."/>
            <person name="Dougan E. K."/>
            <person name="Thang M."/>
            <person name="Chan C."/>
        </authorList>
    </citation>
    <scope>NUCLEOTIDE SEQUENCE [LARGE SCALE GENOMIC DNA]</scope>
</reference>
<dbReference type="OrthoDB" id="409374at2759"/>
<evidence type="ECO:0000313" key="6">
    <source>
        <dbReference type="Proteomes" id="UP001152797"/>
    </source>
</evidence>
<dbReference type="GO" id="GO:0004222">
    <property type="term" value="F:metalloendopeptidase activity"/>
    <property type="evidence" value="ECO:0007669"/>
    <property type="project" value="TreeGrafter"/>
</dbReference>
<dbReference type="GO" id="GO:0007166">
    <property type="term" value="P:cell surface receptor signaling pathway"/>
    <property type="evidence" value="ECO:0007669"/>
    <property type="project" value="TreeGrafter"/>
</dbReference>
<protein>
    <recommendedName>
        <fullName evidence="7">DUF4215 domain-containing protein</fullName>
    </recommendedName>
</protein>
<reference evidence="4" key="1">
    <citation type="submission" date="2022-10" db="EMBL/GenBank/DDBJ databases">
        <authorList>
            <person name="Chen Y."/>
            <person name="Dougan E. K."/>
            <person name="Chan C."/>
            <person name="Rhodes N."/>
            <person name="Thang M."/>
        </authorList>
    </citation>
    <scope>NUCLEOTIDE SEQUENCE</scope>
</reference>
<keyword evidence="1" id="KW-0732">Signal</keyword>
<dbReference type="AlphaFoldDB" id="A0A9P1FWH8"/>
<dbReference type="InterPro" id="IPR043543">
    <property type="entry name" value="PAPPA/PAPPA2"/>
</dbReference>
<dbReference type="PANTHER" id="PTHR46130">
    <property type="entry name" value="LAMGL DOMAIN-CONTAINING PROTEIN"/>
    <property type="match status" value="1"/>
</dbReference>
<evidence type="ECO:0008006" key="7">
    <source>
        <dbReference type="Google" id="ProtNLM"/>
    </source>
</evidence>
<dbReference type="InterPro" id="IPR011936">
    <property type="entry name" value="Myxo_disulph_rpt"/>
</dbReference>
<evidence type="ECO:0000256" key="3">
    <source>
        <dbReference type="ARBA" id="ARBA00023157"/>
    </source>
</evidence>
<keyword evidence="6" id="KW-1185">Reference proteome</keyword>
<dbReference type="GO" id="GO:0006508">
    <property type="term" value="P:proteolysis"/>
    <property type="evidence" value="ECO:0007669"/>
    <property type="project" value="TreeGrafter"/>
</dbReference>
<keyword evidence="3" id="KW-1015">Disulfide bond</keyword>
<evidence type="ECO:0000256" key="2">
    <source>
        <dbReference type="ARBA" id="ARBA00022737"/>
    </source>
</evidence>
<dbReference type="GO" id="GO:0005615">
    <property type="term" value="C:extracellular space"/>
    <property type="evidence" value="ECO:0007669"/>
    <property type="project" value="TreeGrafter"/>
</dbReference>
<accession>A0A9P1FWH8</accession>
<dbReference type="PANTHER" id="PTHR46130:SF3">
    <property type="entry name" value="CHROMOSOME UNDETERMINED SCAFFOLD_33, WHOLE GENOME SHOTGUN SEQUENCE"/>
    <property type="match status" value="1"/>
</dbReference>
<comment type="caution">
    <text evidence="4">The sequence shown here is derived from an EMBL/GenBank/DDBJ whole genome shotgun (WGS) entry which is preliminary data.</text>
</comment>
<dbReference type="EMBL" id="CAMXCT030001557">
    <property type="protein sequence ID" value="CAL4778470.1"/>
    <property type="molecule type" value="Genomic_DNA"/>
</dbReference>
<evidence type="ECO:0000313" key="5">
    <source>
        <dbReference type="EMBL" id="CAL1144533.1"/>
    </source>
</evidence>
<dbReference type="EMBL" id="CAMXCT010001557">
    <property type="protein sequence ID" value="CAI3991158.1"/>
    <property type="molecule type" value="Genomic_DNA"/>
</dbReference>
<gene>
    <name evidence="4" type="ORF">C1SCF055_LOCUS18088</name>
</gene>
<dbReference type="Pfam" id="PF13948">
    <property type="entry name" value="DUF4215"/>
    <property type="match status" value="5"/>
</dbReference>
<name>A0A9P1FWH8_9DINO</name>
<sequence>MSFTGSISPEFGLFPYSQGNSSWISFVENPPKSFVCYTSAGQVAGRTSFNQGTISAVCGAGEALVALLVTTGHIRFVDLTTGKAAGKSTKLPDIPRADRPPTFFINQTQPRQVVVMRQVRPGADVHFWICELDELNNINTGGRRTLKIGAVAQSLGAFNDLESISAGSVSGELILCWKEEPLTNGFLNGKSHGSHPPAKKFCAAEVLGKEPKARRLGAFADAAIQSWHSIGTYFVEFWSQESDSAEAESAGTMKFRLRDSKFGMFVGAGDATLAKAPRGKLLVAASERFSVASTNGCFVGIRWTLPSYALQRSIGQGHQDTQNTEGLPDVNSVNTAFIANLIQLCQGPRTKDVKFLKQKLKPENLQFTLRTLVGWLAFRRDLSANVIRSSAPGIPATQQIVRFLSVLADAFLQSIVQLPTDDVQKVIERLVTAQKEVLCNERLLSRATAACCERPHKIPKSKRARACDDGNLAQGDGCDENCSVEAGWICCDPAPGTTGSRCSVGLPVDRDSICGVTCGNGQRDNGEACDDGNLIAADGCSPGCEVEAGFVCMPMGQQRPGRKIPDFCEAICGDGLLVVGEECDDGNQVSGDGCGPTCKIEQSGTACPQLSDSNGAVCRPTCGDGIRGPGEECDDANSFSGDGCSKDCLVERGFFCSGGGMRSRDTCWPICGDGLRVDRAFSATLGADKLEGCDTGAIPSRGCDAATCQVRPGWTCARPSGPGAEVCSPVCGDGIVISPMEECDDNNNLPGDGCSPDCKVEALYECSYSSFFLRSVCQIRCGDGRKHPSEACDDGNNWDQDGCSSDCQLEPGFECLGGTLTSPSECKPICGDGFEVHGEGCDDGNLVPWDGCNQFCQVEDGYHCTRAPSPGGQGWSQNKICRSYEKRSVKLNYLKIKKSD</sequence>
<evidence type="ECO:0000256" key="1">
    <source>
        <dbReference type="ARBA" id="ARBA00022729"/>
    </source>
</evidence>
<dbReference type="NCBIfam" id="TIGR02232">
    <property type="entry name" value="myxo_disulf_rpt"/>
    <property type="match status" value="7"/>
</dbReference>
<dbReference type="EMBL" id="CAMXCT020001557">
    <property type="protein sequence ID" value="CAL1144533.1"/>
    <property type="molecule type" value="Genomic_DNA"/>
</dbReference>
<keyword evidence="2" id="KW-0677">Repeat</keyword>
<proteinExistence type="predicted"/>
<evidence type="ECO:0000313" key="4">
    <source>
        <dbReference type="EMBL" id="CAI3991158.1"/>
    </source>
</evidence>